<name>A0A1G6S4Y4_9PSEU</name>
<dbReference type="OrthoDB" id="9784880at2"/>
<keyword evidence="5" id="KW-0560">Oxidoreductase</keyword>
<dbReference type="InterPro" id="IPR023753">
    <property type="entry name" value="FAD/NAD-binding_dom"/>
</dbReference>
<evidence type="ECO:0000256" key="4">
    <source>
        <dbReference type="ARBA" id="ARBA00022827"/>
    </source>
</evidence>
<dbReference type="InterPro" id="IPR051169">
    <property type="entry name" value="NADH-Q_oxidoreductase"/>
</dbReference>
<keyword evidence="3" id="KW-0285">Flavoprotein</keyword>
<reference evidence="8" key="1">
    <citation type="submission" date="2016-10" db="EMBL/GenBank/DDBJ databases">
        <authorList>
            <person name="Varghese N."/>
            <person name="Submissions S."/>
        </authorList>
    </citation>
    <scope>NUCLEOTIDE SEQUENCE [LARGE SCALE GENOMIC DNA]</scope>
    <source>
        <strain evidence="8">IBRC-M 10403</strain>
    </source>
</reference>
<dbReference type="AlphaFoldDB" id="A0A1G6S4Y4"/>
<sequence length="389" mass="40637">MRNGHRVVVLGAGYAGLVAAKRLARRICPGGASVTLVDARPEFVERIRLHQVAAGQAVAALPLAEVLAGSGARVVVGRVTGVDLAARAVRVGDQEIGYDTLVYGLGSVTEVDGVPGVAEHAAVLSGPAEARRLAGRLSALADRGGVAAVCGGGPTGVELAAELAESYPGLAVRLLTRGEPGGWLSPRAARYLRRRLDRMGVAVTAGAEVSRVEPDAVALADGVRVPADLVLWTGGFTVPPLAREAGLAVNGRGRVLVDQTLRSVSHPEVHAIGDAAAVPGPWGAEIAYGCRSGGFTGPYVADAIATRLAGGVPRPFRFRYFHQCLSLGRRAGVIQFVDGADESPQWMILRGRIAAGYKEIVCRSSVWLFRHPGPYLPRVLVPPRPAKRP</sequence>
<evidence type="ECO:0000256" key="5">
    <source>
        <dbReference type="ARBA" id="ARBA00023002"/>
    </source>
</evidence>
<evidence type="ECO:0000313" key="8">
    <source>
        <dbReference type="Proteomes" id="UP000199501"/>
    </source>
</evidence>
<comment type="cofactor">
    <cofactor evidence="1">
        <name>FAD</name>
        <dbReference type="ChEBI" id="CHEBI:57692"/>
    </cofactor>
</comment>
<evidence type="ECO:0000256" key="2">
    <source>
        <dbReference type="ARBA" id="ARBA00005272"/>
    </source>
</evidence>
<protein>
    <submittedName>
        <fullName evidence="7">NADH dehydrogenase, FAD-containing subunit</fullName>
    </submittedName>
</protein>
<evidence type="ECO:0000313" key="7">
    <source>
        <dbReference type="EMBL" id="SDD11908.1"/>
    </source>
</evidence>
<dbReference type="PANTHER" id="PTHR42913">
    <property type="entry name" value="APOPTOSIS-INDUCING FACTOR 1"/>
    <property type="match status" value="1"/>
</dbReference>
<accession>A0A1G6S4Y4</accession>
<feature type="domain" description="FAD/NAD(P)-binding" evidence="6">
    <location>
        <begin position="6"/>
        <end position="280"/>
    </location>
</feature>
<comment type="similarity">
    <text evidence="2">Belongs to the NADH dehydrogenase family.</text>
</comment>
<keyword evidence="8" id="KW-1185">Reference proteome</keyword>
<dbReference type="PRINTS" id="PR00469">
    <property type="entry name" value="PNDRDTASEII"/>
</dbReference>
<keyword evidence="4" id="KW-0274">FAD</keyword>
<evidence type="ECO:0000256" key="1">
    <source>
        <dbReference type="ARBA" id="ARBA00001974"/>
    </source>
</evidence>
<evidence type="ECO:0000259" key="6">
    <source>
        <dbReference type="Pfam" id="PF07992"/>
    </source>
</evidence>
<dbReference type="PRINTS" id="PR00368">
    <property type="entry name" value="FADPNR"/>
</dbReference>
<gene>
    <name evidence="7" type="ORF">SAMN05216174_107228</name>
</gene>
<dbReference type="InterPro" id="IPR036188">
    <property type="entry name" value="FAD/NAD-bd_sf"/>
</dbReference>
<dbReference type="Gene3D" id="3.50.50.100">
    <property type="match status" value="1"/>
</dbReference>
<dbReference type="GO" id="GO:0019646">
    <property type="term" value="P:aerobic electron transport chain"/>
    <property type="evidence" value="ECO:0007669"/>
    <property type="project" value="TreeGrafter"/>
</dbReference>
<dbReference type="GO" id="GO:0003955">
    <property type="term" value="F:NAD(P)H dehydrogenase (quinone) activity"/>
    <property type="evidence" value="ECO:0007669"/>
    <property type="project" value="TreeGrafter"/>
</dbReference>
<dbReference type="EMBL" id="FMZZ01000007">
    <property type="protein sequence ID" value="SDD11908.1"/>
    <property type="molecule type" value="Genomic_DNA"/>
</dbReference>
<organism evidence="7 8">
    <name type="scientific">Actinokineospora iranica</name>
    <dbReference type="NCBI Taxonomy" id="1271860"/>
    <lineage>
        <taxon>Bacteria</taxon>
        <taxon>Bacillati</taxon>
        <taxon>Actinomycetota</taxon>
        <taxon>Actinomycetes</taxon>
        <taxon>Pseudonocardiales</taxon>
        <taxon>Pseudonocardiaceae</taxon>
        <taxon>Actinokineospora</taxon>
    </lineage>
</organism>
<evidence type="ECO:0000256" key="3">
    <source>
        <dbReference type="ARBA" id="ARBA00022630"/>
    </source>
</evidence>
<dbReference type="STRING" id="1271860.SAMN05216174_107228"/>
<dbReference type="PANTHER" id="PTHR42913:SF3">
    <property type="entry name" value="64 KDA MITOCHONDRIAL NADH DEHYDROGENASE (EUROFUNG)"/>
    <property type="match status" value="1"/>
</dbReference>
<dbReference type="Proteomes" id="UP000199501">
    <property type="component" value="Unassembled WGS sequence"/>
</dbReference>
<dbReference type="RefSeq" id="WP_091451428.1">
    <property type="nucleotide sequence ID" value="NZ_FMZZ01000007.1"/>
</dbReference>
<dbReference type="Pfam" id="PF07992">
    <property type="entry name" value="Pyr_redox_2"/>
    <property type="match status" value="1"/>
</dbReference>
<proteinExistence type="inferred from homology"/>
<dbReference type="SUPFAM" id="SSF51905">
    <property type="entry name" value="FAD/NAD(P)-binding domain"/>
    <property type="match status" value="1"/>
</dbReference>